<organism evidence="1">
    <name type="scientific">Cucumis melo</name>
    <name type="common">Muskmelon</name>
    <dbReference type="NCBI Taxonomy" id="3656"/>
    <lineage>
        <taxon>Eukaryota</taxon>
        <taxon>Viridiplantae</taxon>
        <taxon>Streptophyta</taxon>
        <taxon>Embryophyta</taxon>
        <taxon>Tracheophyta</taxon>
        <taxon>Spermatophyta</taxon>
        <taxon>Magnoliopsida</taxon>
        <taxon>eudicotyledons</taxon>
        <taxon>Gunneridae</taxon>
        <taxon>Pentapetalae</taxon>
        <taxon>rosids</taxon>
        <taxon>fabids</taxon>
        <taxon>Cucurbitales</taxon>
        <taxon>Cucurbitaceae</taxon>
        <taxon>Benincaseae</taxon>
        <taxon>Cucumis</taxon>
    </lineage>
</organism>
<accession>A0A9I9EAK1</accession>
<dbReference type="EnsemblPlants" id="MELO3C031060.2.1">
    <property type="protein sequence ID" value="MELO3C031060.2.1"/>
    <property type="gene ID" value="MELO3C031060.2"/>
</dbReference>
<dbReference type="Gramene" id="MELO3C031060.2.1">
    <property type="protein sequence ID" value="MELO3C031060.2.1"/>
    <property type="gene ID" value="MELO3C031060.2"/>
</dbReference>
<protein>
    <submittedName>
        <fullName evidence="1">Uncharacterized protein</fullName>
    </submittedName>
</protein>
<name>A0A9I9EAK1_CUCME</name>
<evidence type="ECO:0000313" key="1">
    <source>
        <dbReference type="EnsemblPlants" id="MELO3C031060.2.1"/>
    </source>
</evidence>
<dbReference type="AlphaFoldDB" id="A0A9I9EAK1"/>
<reference evidence="1" key="1">
    <citation type="submission" date="2023-03" db="UniProtKB">
        <authorList>
            <consortium name="EnsemblPlants"/>
        </authorList>
    </citation>
    <scope>IDENTIFICATION</scope>
</reference>
<sequence>MDAIFMPIRNVSHSINSYVNGNEKQEMFFLEI</sequence>
<proteinExistence type="predicted"/>